<dbReference type="KEGG" id="iva:Isova_2816"/>
<accession>F6FV77</accession>
<feature type="region of interest" description="Disordered" evidence="1">
    <location>
        <begin position="36"/>
        <end position="129"/>
    </location>
</feature>
<organism evidence="4">
    <name type="scientific">Isoptericola variabilis (strain 225)</name>
    <dbReference type="NCBI Taxonomy" id="743718"/>
    <lineage>
        <taxon>Bacteria</taxon>
        <taxon>Bacillati</taxon>
        <taxon>Actinomycetota</taxon>
        <taxon>Actinomycetes</taxon>
        <taxon>Micrococcales</taxon>
        <taxon>Promicromonosporaceae</taxon>
        <taxon>Isoptericola</taxon>
    </lineage>
</organism>
<dbReference type="HOGENOM" id="CLU_1945872_0_0_11"/>
<evidence type="ECO:0000256" key="2">
    <source>
        <dbReference type="SAM" id="SignalP"/>
    </source>
</evidence>
<evidence type="ECO:0000313" key="4">
    <source>
        <dbReference type="Proteomes" id="UP000009236"/>
    </source>
</evidence>
<feature type="compositionally biased region" description="Polar residues" evidence="1">
    <location>
        <begin position="63"/>
        <end position="72"/>
    </location>
</feature>
<dbReference type="Proteomes" id="UP000009236">
    <property type="component" value="Chromosome"/>
</dbReference>
<evidence type="ECO:0000256" key="1">
    <source>
        <dbReference type="SAM" id="MobiDB-lite"/>
    </source>
</evidence>
<feature type="compositionally biased region" description="Low complexity" evidence="1">
    <location>
        <begin position="107"/>
        <end position="129"/>
    </location>
</feature>
<feature type="chain" id="PRO_5039009235" evidence="2">
    <location>
        <begin position="30"/>
        <end position="129"/>
    </location>
</feature>
<evidence type="ECO:0000313" key="3">
    <source>
        <dbReference type="EMBL" id="AEG45505.1"/>
    </source>
</evidence>
<feature type="signal peptide" evidence="2">
    <location>
        <begin position="1"/>
        <end position="29"/>
    </location>
</feature>
<dbReference type="AlphaFoldDB" id="F6FV77"/>
<keyword evidence="2" id="KW-0732">Signal</keyword>
<dbReference type="EMBL" id="CP002810">
    <property type="protein sequence ID" value="AEG45505.1"/>
    <property type="molecule type" value="Genomic_DNA"/>
</dbReference>
<reference evidence="3 4" key="1">
    <citation type="submission" date="2011-05" db="EMBL/GenBank/DDBJ databases">
        <title>Complete sequence of Isoptericola variabilis 225.</title>
        <authorList>
            <consortium name="US DOE Joint Genome Institute"/>
            <person name="Lucas S."/>
            <person name="Han J."/>
            <person name="Lapidus A."/>
            <person name="Cheng J.-F."/>
            <person name="Goodwin L."/>
            <person name="Pitluck S."/>
            <person name="Peters L."/>
            <person name="Mikhailova N."/>
            <person name="Zeytun A."/>
            <person name="Han C."/>
            <person name="Tapia R."/>
            <person name="Land M."/>
            <person name="Hauser L."/>
            <person name="Kyrpides N."/>
            <person name="Ivanova N."/>
            <person name="Pagani I."/>
            <person name="Siebers A."/>
            <person name="Allgaier M."/>
            <person name="Thelen M."/>
            <person name="Hugenholtz P."/>
            <person name="Gladden J."/>
            <person name="Woyke T."/>
        </authorList>
    </citation>
    <scope>NUCLEOTIDE SEQUENCE [LARGE SCALE GENOMIC DNA]</scope>
    <source>
        <strain evidence="4">225</strain>
    </source>
</reference>
<dbReference type="RefSeq" id="WP_013839895.1">
    <property type="nucleotide sequence ID" value="NC_015588.1"/>
</dbReference>
<dbReference type="STRING" id="743718.Isova_2816"/>
<name>F6FV77_ISOV2</name>
<proteinExistence type="predicted"/>
<feature type="compositionally biased region" description="Low complexity" evidence="1">
    <location>
        <begin position="73"/>
        <end position="99"/>
    </location>
</feature>
<protein>
    <submittedName>
        <fullName evidence="3">Uncharacterized protein</fullName>
    </submittedName>
</protein>
<keyword evidence="4" id="KW-1185">Reference proteome</keyword>
<sequence length="129" mass="12533">MKPSVTNRWIVVGTAAALGVGAVSASAVALNDRAPADRTAAAVTLSQSPAGDVPNGTAVADTSPESADSPNESAVDTVDSADTVDTVDSAESADSPAPAQQRAFEVTDSPTSPDSAASADSGTSADSAD</sequence>
<gene>
    <name evidence="3" type="ordered locus">Isova_2816</name>
</gene>